<protein>
    <submittedName>
        <fullName evidence="1">Uncharacterized protein</fullName>
    </submittedName>
</protein>
<comment type="caution">
    <text evidence="1">The sequence shown here is derived from an EMBL/GenBank/DDBJ whole genome shotgun (WGS) entry which is preliminary data.</text>
</comment>
<evidence type="ECO:0000313" key="1">
    <source>
        <dbReference type="EMBL" id="KAI4368412.1"/>
    </source>
</evidence>
<accession>A0ACB9QNH8</accession>
<evidence type="ECO:0000313" key="2">
    <source>
        <dbReference type="Proteomes" id="UP001057402"/>
    </source>
</evidence>
<gene>
    <name evidence="1" type="ORF">MLD38_016970</name>
</gene>
<dbReference type="Proteomes" id="UP001057402">
    <property type="component" value="Chromosome 5"/>
</dbReference>
<dbReference type="EMBL" id="CM042884">
    <property type="protein sequence ID" value="KAI4368412.1"/>
    <property type="molecule type" value="Genomic_DNA"/>
</dbReference>
<proteinExistence type="predicted"/>
<reference evidence="2" key="1">
    <citation type="journal article" date="2023" name="Front. Plant Sci.">
        <title>Chromosomal-level genome assembly of Melastoma candidum provides insights into trichome evolution.</title>
        <authorList>
            <person name="Zhong Y."/>
            <person name="Wu W."/>
            <person name="Sun C."/>
            <person name="Zou P."/>
            <person name="Liu Y."/>
            <person name="Dai S."/>
            <person name="Zhou R."/>
        </authorList>
    </citation>
    <scope>NUCLEOTIDE SEQUENCE [LARGE SCALE GENOMIC DNA]</scope>
</reference>
<keyword evidence="2" id="KW-1185">Reference proteome</keyword>
<name>A0ACB9QNH8_9MYRT</name>
<organism evidence="1 2">
    <name type="scientific">Melastoma candidum</name>
    <dbReference type="NCBI Taxonomy" id="119954"/>
    <lineage>
        <taxon>Eukaryota</taxon>
        <taxon>Viridiplantae</taxon>
        <taxon>Streptophyta</taxon>
        <taxon>Embryophyta</taxon>
        <taxon>Tracheophyta</taxon>
        <taxon>Spermatophyta</taxon>
        <taxon>Magnoliopsida</taxon>
        <taxon>eudicotyledons</taxon>
        <taxon>Gunneridae</taxon>
        <taxon>Pentapetalae</taxon>
        <taxon>rosids</taxon>
        <taxon>malvids</taxon>
        <taxon>Myrtales</taxon>
        <taxon>Melastomataceae</taxon>
        <taxon>Melastomatoideae</taxon>
        <taxon>Melastomateae</taxon>
        <taxon>Melastoma</taxon>
    </lineage>
</organism>
<sequence>MGNGGRSPQQQTPAGSHPPACACPPLHDGTGGGTTVYSSDEVVTSSGSETRSWDDFAGILEEWDAVAVHFTEEVLPSVPWWHPGQIQEVRRQQTDITTRC</sequence>